<evidence type="ECO:0000313" key="1">
    <source>
        <dbReference type="EMBL" id="GJT05653.1"/>
    </source>
</evidence>
<dbReference type="EMBL" id="BQNB010012605">
    <property type="protein sequence ID" value="GJT05653.1"/>
    <property type="molecule type" value="Genomic_DNA"/>
</dbReference>
<evidence type="ECO:0000313" key="2">
    <source>
        <dbReference type="Proteomes" id="UP001151760"/>
    </source>
</evidence>
<dbReference type="Proteomes" id="UP001151760">
    <property type="component" value="Unassembled WGS sequence"/>
</dbReference>
<gene>
    <name evidence="1" type="ORF">Tco_0840115</name>
</gene>
<keyword evidence="2" id="KW-1185">Reference proteome</keyword>
<comment type="caution">
    <text evidence="1">The sequence shown here is derived from an EMBL/GenBank/DDBJ whole genome shotgun (WGS) entry which is preliminary data.</text>
</comment>
<reference evidence="1" key="1">
    <citation type="journal article" date="2022" name="Int. J. Mol. Sci.">
        <title>Draft Genome of Tanacetum Coccineum: Genomic Comparison of Closely Related Tanacetum-Family Plants.</title>
        <authorList>
            <person name="Yamashiro T."/>
            <person name="Shiraishi A."/>
            <person name="Nakayama K."/>
            <person name="Satake H."/>
        </authorList>
    </citation>
    <scope>NUCLEOTIDE SEQUENCE</scope>
</reference>
<sequence>MAGEGVQNVIARRVMDDLIIFSGETSPSRSVLLNSMRGADVRSHRESGKCMTVVGCEGCKDGRQFSDEFEVKQVQVRVTVVQVKIVLLMIFKENIPSG</sequence>
<protein>
    <submittedName>
        <fullName evidence="1">Uncharacterized protein</fullName>
    </submittedName>
</protein>
<organism evidence="1 2">
    <name type="scientific">Tanacetum coccineum</name>
    <dbReference type="NCBI Taxonomy" id="301880"/>
    <lineage>
        <taxon>Eukaryota</taxon>
        <taxon>Viridiplantae</taxon>
        <taxon>Streptophyta</taxon>
        <taxon>Embryophyta</taxon>
        <taxon>Tracheophyta</taxon>
        <taxon>Spermatophyta</taxon>
        <taxon>Magnoliopsida</taxon>
        <taxon>eudicotyledons</taxon>
        <taxon>Gunneridae</taxon>
        <taxon>Pentapetalae</taxon>
        <taxon>asterids</taxon>
        <taxon>campanulids</taxon>
        <taxon>Asterales</taxon>
        <taxon>Asteraceae</taxon>
        <taxon>Asteroideae</taxon>
        <taxon>Anthemideae</taxon>
        <taxon>Anthemidinae</taxon>
        <taxon>Tanacetum</taxon>
    </lineage>
</organism>
<accession>A0ABQ5AWD0</accession>
<reference evidence="1" key="2">
    <citation type="submission" date="2022-01" db="EMBL/GenBank/DDBJ databases">
        <authorList>
            <person name="Yamashiro T."/>
            <person name="Shiraishi A."/>
            <person name="Satake H."/>
            <person name="Nakayama K."/>
        </authorList>
    </citation>
    <scope>NUCLEOTIDE SEQUENCE</scope>
</reference>
<name>A0ABQ5AWD0_9ASTR</name>
<proteinExistence type="predicted"/>